<protein>
    <submittedName>
        <fullName evidence="2">Uncharacterized protein</fullName>
    </submittedName>
</protein>
<gene>
    <name evidence="2" type="ORF">SAMN04489807_1014</name>
</gene>
<reference evidence="3" key="1">
    <citation type="submission" date="2016-10" db="EMBL/GenBank/DDBJ databases">
        <authorList>
            <person name="Varghese N."/>
            <person name="Submissions S."/>
        </authorList>
    </citation>
    <scope>NUCLEOTIDE SEQUENCE [LARGE SCALE GENOMIC DNA]</scope>
    <source>
        <strain evidence="3">DSM 16089</strain>
    </source>
</reference>
<dbReference type="AlphaFoldDB" id="A0A1H4JSL6"/>
<feature type="transmembrane region" description="Helical" evidence="1">
    <location>
        <begin position="12"/>
        <end position="31"/>
    </location>
</feature>
<evidence type="ECO:0000256" key="1">
    <source>
        <dbReference type="SAM" id="Phobius"/>
    </source>
</evidence>
<organism evidence="2 3">
    <name type="scientific">Microbacterium hydrocarbonoxydans</name>
    <dbReference type="NCBI Taxonomy" id="273678"/>
    <lineage>
        <taxon>Bacteria</taxon>
        <taxon>Bacillati</taxon>
        <taxon>Actinomycetota</taxon>
        <taxon>Actinomycetes</taxon>
        <taxon>Micrococcales</taxon>
        <taxon>Microbacteriaceae</taxon>
        <taxon>Microbacterium</taxon>
    </lineage>
</organism>
<name>A0A1H4JSL6_9MICO</name>
<keyword evidence="3" id="KW-1185">Reference proteome</keyword>
<accession>A0A1H4JSL6</accession>
<evidence type="ECO:0000313" key="2">
    <source>
        <dbReference type="EMBL" id="SEB49324.1"/>
    </source>
</evidence>
<keyword evidence="1" id="KW-1133">Transmembrane helix</keyword>
<keyword evidence="1" id="KW-0472">Membrane</keyword>
<dbReference type="Proteomes" id="UP000183750">
    <property type="component" value="Unassembled WGS sequence"/>
</dbReference>
<dbReference type="EMBL" id="FNSQ01000005">
    <property type="protein sequence ID" value="SEB49324.1"/>
    <property type="molecule type" value="Genomic_DNA"/>
</dbReference>
<dbReference type="RefSeq" id="WP_167347474.1">
    <property type="nucleotide sequence ID" value="NZ_FNSQ01000005.1"/>
</dbReference>
<proteinExistence type="predicted"/>
<evidence type="ECO:0000313" key="3">
    <source>
        <dbReference type="Proteomes" id="UP000183750"/>
    </source>
</evidence>
<sequence>MARVAGRNVAIAWIAGVLCAGVVLALVWLSMPIVPVMASFVGDALRSALP</sequence>
<keyword evidence="1" id="KW-0812">Transmembrane</keyword>